<keyword evidence="11" id="KW-0393">Immunoglobulin domain</keyword>
<evidence type="ECO:0000256" key="12">
    <source>
        <dbReference type="SAM" id="SignalP"/>
    </source>
</evidence>
<evidence type="ECO:0000313" key="15">
    <source>
        <dbReference type="RefSeq" id="XP_029339735.1"/>
    </source>
</evidence>
<keyword evidence="10" id="KW-0325">Glycoprotein</keyword>
<dbReference type="InterPro" id="IPR047012">
    <property type="entry name" value="ICAM_VCAM"/>
</dbReference>
<keyword evidence="5" id="KW-0677">Repeat</keyword>
<organism evidence="14 15">
    <name type="scientific">Mus caroli</name>
    <name type="common">Ryukyu mouse</name>
    <name type="synonym">Ricefield mouse</name>
    <dbReference type="NCBI Taxonomy" id="10089"/>
    <lineage>
        <taxon>Eukaryota</taxon>
        <taxon>Metazoa</taxon>
        <taxon>Chordata</taxon>
        <taxon>Craniata</taxon>
        <taxon>Vertebrata</taxon>
        <taxon>Euteleostomi</taxon>
        <taxon>Mammalia</taxon>
        <taxon>Eutheria</taxon>
        <taxon>Euarchontoglires</taxon>
        <taxon>Glires</taxon>
        <taxon>Rodentia</taxon>
        <taxon>Myomorpha</taxon>
        <taxon>Muroidea</taxon>
        <taxon>Muridae</taxon>
        <taxon>Murinae</taxon>
        <taxon>Mus</taxon>
        <taxon>Mus</taxon>
    </lineage>
</organism>
<reference evidence="15 16" key="1">
    <citation type="submission" date="2025-04" db="UniProtKB">
        <authorList>
            <consortium name="RefSeq"/>
        </authorList>
    </citation>
    <scope>IDENTIFICATION</scope>
</reference>
<feature type="chain" id="PRO_5044652070" evidence="12">
    <location>
        <begin position="22"/>
        <end position="395"/>
    </location>
</feature>
<evidence type="ECO:0000313" key="16">
    <source>
        <dbReference type="RefSeq" id="XP_029339736.1"/>
    </source>
</evidence>
<evidence type="ECO:0000256" key="5">
    <source>
        <dbReference type="ARBA" id="ARBA00022737"/>
    </source>
</evidence>
<dbReference type="Gene3D" id="2.60.40.10">
    <property type="entry name" value="Immunoglobulins"/>
    <property type="match status" value="2"/>
</dbReference>
<gene>
    <name evidence="15 16" type="primary">Icam2</name>
</gene>
<dbReference type="Proteomes" id="UP000515126">
    <property type="component" value="Chromosome 11"/>
</dbReference>
<dbReference type="GO" id="GO:0005886">
    <property type="term" value="C:plasma membrane"/>
    <property type="evidence" value="ECO:0007669"/>
    <property type="project" value="TreeGrafter"/>
</dbReference>
<dbReference type="FunFam" id="2.60.40.10:FF:000338">
    <property type="entry name" value="intercellular adhesion molecule 5"/>
    <property type="match status" value="1"/>
</dbReference>
<feature type="signal peptide" evidence="12">
    <location>
        <begin position="1"/>
        <end position="21"/>
    </location>
</feature>
<dbReference type="PANTHER" id="PTHR13771:SF3">
    <property type="entry name" value="INTERCELLULAR ADHESION MOLECULE 2"/>
    <property type="match status" value="1"/>
</dbReference>
<evidence type="ECO:0000259" key="13">
    <source>
        <dbReference type="Pfam" id="PF03921"/>
    </source>
</evidence>
<dbReference type="FunFam" id="2.60.40.10:FF:000194">
    <property type="entry name" value="Intercellular adhesion molecule 1"/>
    <property type="match status" value="1"/>
</dbReference>
<dbReference type="CTD" id="3384"/>
<accession>A0A6P7RWY7</accession>
<dbReference type="CDD" id="cd20995">
    <property type="entry name" value="IgI_N_ICAM-2"/>
    <property type="match status" value="1"/>
</dbReference>
<evidence type="ECO:0000256" key="11">
    <source>
        <dbReference type="ARBA" id="ARBA00023319"/>
    </source>
</evidence>
<evidence type="ECO:0000256" key="6">
    <source>
        <dbReference type="ARBA" id="ARBA00022889"/>
    </source>
</evidence>
<evidence type="ECO:0000256" key="8">
    <source>
        <dbReference type="ARBA" id="ARBA00023136"/>
    </source>
</evidence>
<dbReference type="PRINTS" id="PR01472">
    <property type="entry name" value="ICAMVCAM1"/>
</dbReference>
<keyword evidence="14" id="KW-1185">Reference proteome</keyword>
<keyword evidence="6" id="KW-0130">Cell adhesion</keyword>
<evidence type="ECO:0000313" key="14">
    <source>
        <dbReference type="Proteomes" id="UP000515126"/>
    </source>
</evidence>
<dbReference type="InterPro" id="IPR013783">
    <property type="entry name" value="Ig-like_fold"/>
</dbReference>
<dbReference type="GeneID" id="110305577"/>
<protein>
    <submittedName>
        <fullName evidence="15 16">Intercellular adhesion molecule 2 isoform X1</fullName>
    </submittedName>
</protein>
<dbReference type="AlphaFoldDB" id="A0A6P7RWY7"/>
<evidence type="ECO:0000256" key="3">
    <source>
        <dbReference type="ARBA" id="ARBA00022692"/>
    </source>
</evidence>
<dbReference type="RefSeq" id="XP_029339736.1">
    <property type="nucleotide sequence ID" value="XM_029483876.1"/>
</dbReference>
<dbReference type="Pfam" id="PF03921">
    <property type="entry name" value="ICAM_N"/>
    <property type="match status" value="1"/>
</dbReference>
<dbReference type="PANTHER" id="PTHR13771">
    <property type="entry name" value="INTERCELLULAR ADHESION MOLECULE"/>
    <property type="match status" value="1"/>
</dbReference>
<evidence type="ECO:0000256" key="9">
    <source>
        <dbReference type="ARBA" id="ARBA00023157"/>
    </source>
</evidence>
<dbReference type="SUPFAM" id="SSF48726">
    <property type="entry name" value="Immunoglobulin"/>
    <property type="match status" value="2"/>
</dbReference>
<keyword evidence="8" id="KW-0472">Membrane</keyword>
<name>A0A6P7RWY7_MUSCR</name>
<comment type="subcellular location">
    <subcellularLocation>
        <location evidence="1">Membrane</location>
        <topology evidence="1">Single-pass type I membrane protein</topology>
    </subcellularLocation>
</comment>
<dbReference type="GO" id="GO:0098609">
    <property type="term" value="P:cell-cell adhesion"/>
    <property type="evidence" value="ECO:0007669"/>
    <property type="project" value="InterPro"/>
</dbReference>
<keyword evidence="7" id="KW-1133">Transmembrane helix</keyword>
<sequence length="395" mass="43255">MSSFACWSLSLLILFYSPGSGEKAFEVYIWSEKQIVEATESWKINCSTSCAAPDVGGLETPTNKIILDEHPQGKWKQFLVSNVSKDTVFLCHFTCSGKQQSDSLNIRVYQPPAQVTLKLQPPRVLVGEDFTIECTVSPVKPLERLTLSLLRGRETLKNQTFGGAETVPQEATATFNSTALKKDGLNFSCQAELDLRPHGGYIIRSISEYQILEVYALAQKTDRHLQGASCLEEAAPSLAGTSRVSRRCQAPGGFQNSTWHLQGVVQHWLKDCGSSRKCWGHFLSFSASIQTPGFHPVPAMTAPGITVKTYAREGTKCLLFTTSVSSALPTPCSFPGLSGGSASQTPDIYPHHLGANYFLLRSHKVKDILFTPDPGDLMLLLVESGHSPDSPFCQH</sequence>
<comment type="similarity">
    <text evidence="2">Belongs to the immunoglobulin superfamily. ICAM family.</text>
</comment>
<proteinExistence type="inferred from homology"/>
<keyword evidence="9" id="KW-1015">Disulfide bond</keyword>
<evidence type="ECO:0000256" key="7">
    <source>
        <dbReference type="ARBA" id="ARBA00022989"/>
    </source>
</evidence>
<evidence type="ECO:0000256" key="2">
    <source>
        <dbReference type="ARBA" id="ARBA00005925"/>
    </source>
</evidence>
<dbReference type="InterPro" id="IPR003987">
    <property type="entry name" value="ICAM_VCAM_N"/>
</dbReference>
<evidence type="ECO:0000256" key="4">
    <source>
        <dbReference type="ARBA" id="ARBA00022729"/>
    </source>
</evidence>
<dbReference type="InterPro" id="IPR013768">
    <property type="entry name" value="ICAM_N"/>
</dbReference>
<dbReference type="GO" id="GO:0005178">
    <property type="term" value="F:integrin binding"/>
    <property type="evidence" value="ECO:0007669"/>
    <property type="project" value="InterPro"/>
</dbReference>
<dbReference type="RefSeq" id="XP_029339735.1">
    <property type="nucleotide sequence ID" value="XM_029483875.1"/>
</dbReference>
<evidence type="ECO:0000256" key="10">
    <source>
        <dbReference type="ARBA" id="ARBA00023180"/>
    </source>
</evidence>
<evidence type="ECO:0000256" key="1">
    <source>
        <dbReference type="ARBA" id="ARBA00004479"/>
    </source>
</evidence>
<keyword evidence="4 12" id="KW-0732">Signal</keyword>
<dbReference type="InterPro" id="IPR036179">
    <property type="entry name" value="Ig-like_dom_sf"/>
</dbReference>
<keyword evidence="3" id="KW-0812">Transmembrane</keyword>
<feature type="domain" description="Intercellular adhesion molecule N-terminal" evidence="13">
    <location>
        <begin position="22"/>
        <end position="114"/>
    </location>
</feature>